<dbReference type="AlphaFoldDB" id="A0A1I8AAG4"/>
<evidence type="ECO:0000256" key="2">
    <source>
        <dbReference type="SAM" id="SignalP"/>
    </source>
</evidence>
<keyword evidence="2" id="KW-0732">Signal</keyword>
<dbReference type="WBParaSite" id="L893_g3904.t1">
    <property type="protein sequence ID" value="L893_g3904.t1"/>
    <property type="gene ID" value="L893_g3904"/>
</dbReference>
<keyword evidence="4" id="KW-1185">Reference proteome</keyword>
<sequence>MLVKAVLLALVATVALAQFPCDTDAECQPPTKCDLSISQCYTPGGNVAPPAPPTGSNCTDSFSGKGSCELFKNKGYCDTGNKNDIKKYCAKTCNAC</sequence>
<evidence type="ECO:0000313" key="4">
    <source>
        <dbReference type="Proteomes" id="UP000095287"/>
    </source>
</evidence>
<comment type="caution">
    <text evidence="1">Lacks conserved residue(s) required for the propagation of feature annotation.</text>
</comment>
<evidence type="ECO:0000313" key="5">
    <source>
        <dbReference type="WBParaSite" id="L893_g3904.t1"/>
    </source>
</evidence>
<evidence type="ECO:0000256" key="1">
    <source>
        <dbReference type="PROSITE-ProRule" id="PRU01005"/>
    </source>
</evidence>
<feature type="chain" id="PRO_5009314459" evidence="2">
    <location>
        <begin position="18"/>
        <end position="96"/>
    </location>
</feature>
<protein>
    <submittedName>
        <fullName evidence="5">ShKT domain-containing protein</fullName>
    </submittedName>
</protein>
<name>A0A1I8AAG4_9BILA</name>
<reference evidence="5" key="1">
    <citation type="submission" date="2016-11" db="UniProtKB">
        <authorList>
            <consortium name="WormBaseParasite"/>
        </authorList>
    </citation>
    <scope>IDENTIFICATION</scope>
</reference>
<organism evidence="4 5">
    <name type="scientific">Steinernema glaseri</name>
    <dbReference type="NCBI Taxonomy" id="37863"/>
    <lineage>
        <taxon>Eukaryota</taxon>
        <taxon>Metazoa</taxon>
        <taxon>Ecdysozoa</taxon>
        <taxon>Nematoda</taxon>
        <taxon>Chromadorea</taxon>
        <taxon>Rhabditida</taxon>
        <taxon>Tylenchina</taxon>
        <taxon>Panagrolaimomorpha</taxon>
        <taxon>Strongyloidoidea</taxon>
        <taxon>Steinernematidae</taxon>
        <taxon>Steinernema</taxon>
    </lineage>
</organism>
<evidence type="ECO:0000259" key="3">
    <source>
        <dbReference type="PROSITE" id="PS51670"/>
    </source>
</evidence>
<dbReference type="Proteomes" id="UP000095287">
    <property type="component" value="Unplaced"/>
</dbReference>
<feature type="signal peptide" evidence="2">
    <location>
        <begin position="1"/>
        <end position="17"/>
    </location>
</feature>
<dbReference type="InterPro" id="IPR003582">
    <property type="entry name" value="ShKT_dom"/>
</dbReference>
<accession>A0A1I8AAG4</accession>
<feature type="domain" description="ShKT" evidence="3">
    <location>
        <begin position="58"/>
        <end position="96"/>
    </location>
</feature>
<proteinExistence type="predicted"/>
<dbReference type="PROSITE" id="PS51670">
    <property type="entry name" value="SHKT"/>
    <property type="match status" value="1"/>
</dbReference>